<dbReference type="InterPro" id="IPR041532">
    <property type="entry name" value="RlmI-like_PUA"/>
</dbReference>
<evidence type="ECO:0000313" key="11">
    <source>
        <dbReference type="Proteomes" id="UP000000503"/>
    </source>
</evidence>
<dbReference type="KEGG" id="scd:Spica_2586"/>
<evidence type="ECO:0000256" key="6">
    <source>
        <dbReference type="ARBA" id="ARBA00022691"/>
    </source>
</evidence>
<keyword evidence="6" id="KW-0949">S-adenosyl-L-methionine</keyword>
<dbReference type="Proteomes" id="UP000000503">
    <property type="component" value="Chromosome"/>
</dbReference>
<evidence type="ECO:0000256" key="1">
    <source>
        <dbReference type="ARBA" id="ARBA00004496"/>
    </source>
</evidence>
<dbReference type="CDD" id="cd11572">
    <property type="entry name" value="RlmI_M_like"/>
    <property type="match status" value="1"/>
</dbReference>
<dbReference type="PANTHER" id="PTHR42873:SF1">
    <property type="entry name" value="S-ADENOSYLMETHIONINE-DEPENDENT METHYLTRANSFERASE DOMAIN-CONTAINING PROTEIN"/>
    <property type="match status" value="1"/>
</dbReference>
<keyword evidence="3" id="KW-0698">rRNA processing</keyword>
<accession>F8EY26</accession>
<dbReference type="HOGENOM" id="CLU_014042_0_0_12"/>
<dbReference type="Pfam" id="PF10672">
    <property type="entry name" value="Methyltrans_SAM"/>
    <property type="match status" value="1"/>
</dbReference>
<dbReference type="Gene3D" id="3.40.50.150">
    <property type="entry name" value="Vaccinia Virus protein VP39"/>
    <property type="match status" value="1"/>
</dbReference>
<dbReference type="InterPro" id="IPR036974">
    <property type="entry name" value="PUA_sf"/>
</dbReference>
<comment type="similarity">
    <text evidence="8">Belongs to the methyltransferase superfamily. RlmI family.</text>
</comment>
<dbReference type="CDD" id="cd02440">
    <property type="entry name" value="AdoMet_MTases"/>
    <property type="match status" value="1"/>
</dbReference>
<dbReference type="Pfam" id="PF17785">
    <property type="entry name" value="PUA_3"/>
    <property type="match status" value="1"/>
</dbReference>
<keyword evidence="7" id="KW-0694">RNA-binding</keyword>
<evidence type="ECO:0000256" key="5">
    <source>
        <dbReference type="ARBA" id="ARBA00022679"/>
    </source>
</evidence>
<dbReference type="SMART" id="SM00359">
    <property type="entry name" value="PUA"/>
    <property type="match status" value="1"/>
</dbReference>
<keyword evidence="4 10" id="KW-0489">Methyltransferase</keyword>
<dbReference type="RefSeq" id="WP_013969965.1">
    <property type="nucleotide sequence ID" value="NC_015732.1"/>
</dbReference>
<dbReference type="STRING" id="744872.Spica_2586"/>
<name>F8EY26_GRAC1</name>
<dbReference type="CDD" id="cd21153">
    <property type="entry name" value="PUA_RlmI"/>
    <property type="match status" value="1"/>
</dbReference>
<evidence type="ECO:0000256" key="7">
    <source>
        <dbReference type="ARBA" id="ARBA00022884"/>
    </source>
</evidence>
<evidence type="ECO:0000259" key="9">
    <source>
        <dbReference type="SMART" id="SM00359"/>
    </source>
</evidence>
<keyword evidence="2" id="KW-0963">Cytoplasm</keyword>
<dbReference type="eggNOG" id="COG1092">
    <property type="taxonomic scope" value="Bacteria"/>
</dbReference>
<dbReference type="PROSITE" id="PS50890">
    <property type="entry name" value="PUA"/>
    <property type="match status" value="1"/>
</dbReference>
<evidence type="ECO:0000256" key="3">
    <source>
        <dbReference type="ARBA" id="ARBA00022552"/>
    </source>
</evidence>
<dbReference type="Gene3D" id="3.30.750.80">
    <property type="entry name" value="RNA methyltransferase domain (HRMD) like"/>
    <property type="match status" value="1"/>
</dbReference>
<keyword evidence="11" id="KW-1185">Reference proteome</keyword>
<dbReference type="GO" id="GO:0032259">
    <property type="term" value="P:methylation"/>
    <property type="evidence" value="ECO:0007669"/>
    <property type="project" value="UniProtKB-KW"/>
</dbReference>
<evidence type="ECO:0000256" key="4">
    <source>
        <dbReference type="ARBA" id="ARBA00022603"/>
    </source>
</evidence>
<dbReference type="GO" id="GO:0008168">
    <property type="term" value="F:methyltransferase activity"/>
    <property type="evidence" value="ECO:0007669"/>
    <property type="project" value="UniProtKB-KW"/>
</dbReference>
<dbReference type="OrthoDB" id="9805492at2"/>
<organism evidence="10 11">
    <name type="scientific">Gracilinema caldarium (strain ATCC 51460 / DSM 7334 / H1)</name>
    <name type="common">Treponema caldarium</name>
    <dbReference type="NCBI Taxonomy" id="744872"/>
    <lineage>
        <taxon>Bacteria</taxon>
        <taxon>Pseudomonadati</taxon>
        <taxon>Spirochaetota</taxon>
        <taxon>Spirochaetia</taxon>
        <taxon>Spirochaetales</taxon>
        <taxon>Breznakiellaceae</taxon>
        <taxon>Gracilinema</taxon>
    </lineage>
</organism>
<dbReference type="GO" id="GO:0006364">
    <property type="term" value="P:rRNA processing"/>
    <property type="evidence" value="ECO:0007669"/>
    <property type="project" value="UniProtKB-KW"/>
</dbReference>
<dbReference type="Gene3D" id="2.30.130.10">
    <property type="entry name" value="PUA domain"/>
    <property type="match status" value="1"/>
</dbReference>
<evidence type="ECO:0000256" key="8">
    <source>
        <dbReference type="ARBA" id="ARBA00038091"/>
    </source>
</evidence>
<dbReference type="AlphaFoldDB" id="F8EY26"/>
<dbReference type="InterPro" id="IPR029063">
    <property type="entry name" value="SAM-dependent_MTases_sf"/>
</dbReference>
<evidence type="ECO:0000256" key="2">
    <source>
        <dbReference type="ARBA" id="ARBA00022490"/>
    </source>
</evidence>
<evidence type="ECO:0000313" key="10">
    <source>
        <dbReference type="EMBL" id="AEJ20687.1"/>
    </source>
</evidence>
<dbReference type="EMBL" id="CP002868">
    <property type="protein sequence ID" value="AEJ20687.1"/>
    <property type="molecule type" value="Genomic_DNA"/>
</dbReference>
<keyword evidence="5" id="KW-0808">Transferase</keyword>
<dbReference type="SUPFAM" id="SSF88697">
    <property type="entry name" value="PUA domain-like"/>
    <property type="match status" value="1"/>
</dbReference>
<proteinExistence type="inferred from homology"/>
<dbReference type="GO" id="GO:0005737">
    <property type="term" value="C:cytoplasm"/>
    <property type="evidence" value="ECO:0007669"/>
    <property type="project" value="UniProtKB-SubCell"/>
</dbReference>
<dbReference type="SUPFAM" id="SSF53335">
    <property type="entry name" value="S-adenosyl-L-methionine-dependent methyltransferases"/>
    <property type="match status" value="1"/>
</dbReference>
<dbReference type="InterPro" id="IPR019614">
    <property type="entry name" value="SAM-dep_methyl-trfase"/>
</dbReference>
<comment type="subcellular location">
    <subcellularLocation>
        <location evidence="1">Cytoplasm</location>
    </subcellularLocation>
</comment>
<dbReference type="InterPro" id="IPR002478">
    <property type="entry name" value="PUA"/>
</dbReference>
<dbReference type="InterPro" id="IPR015947">
    <property type="entry name" value="PUA-like_sf"/>
</dbReference>
<sequence length="432" mass="48018">MKRIILQPGQERRLLAGHPWVFDNEVASILNPNGPAPLEPGELVDVESSRKTYIGRAVANPNSKIIARIFSSSKEGVDKGFFKARLRNAIERRREYYHLDIESERLVFAEADLLPGLIIDRFVGWPAAQAEPLILEKNCTGASITFENVKNILGDPGVWLSIQFLSYGLDMRKDLILSALDEVLGPVHGIVERDESQVRSLEGLPQVSGLLKGIYPEGGICMFENGLPFIVDLLEGQKTGHFLDQRDNRRRAARYTREKTVLDMCCHSGGFAIHAARAGAASVLAADISPQALEAVRRNAELNGVADKVSVEAGDIFELLRSYERKHLQFDVIILDPPAFTKSHKALEGALRGYKEINLRALKLLRRGGVLVTCSCSQAMTEGRFKAMIQDAAMDAEKRLHLLEFGYQAPDHPILVGYEESLYLKCGVYRVL</sequence>
<feature type="domain" description="PUA" evidence="9">
    <location>
        <begin position="2"/>
        <end position="91"/>
    </location>
</feature>
<protein>
    <submittedName>
        <fullName evidence="10">Methyltransferase type 11</fullName>
    </submittedName>
</protein>
<dbReference type="PANTHER" id="PTHR42873">
    <property type="entry name" value="RIBOSOMAL RNA LARGE SUBUNIT METHYLTRANSFERASE"/>
    <property type="match status" value="1"/>
</dbReference>
<reference evidence="11" key="1">
    <citation type="journal article" date="2013" name="Stand. Genomic Sci.">
        <title>Genome sequence of the thermophilic fresh-water bacterium Spirochaeta caldaria type strain (H1(T)), reclassification of Spirochaeta caldaria, Spirochaeta stenostrepta, and Spirochaeta zuelzerae in the genus Treponema as Treponema caldaria comb. nov., Treponema stenostrepta comb. nov., and Treponema zuelzerae comb. nov., and emendation of the genus Treponema.</title>
        <authorList>
            <person name="Abt B."/>
            <person name="Goker M."/>
            <person name="Scheuner C."/>
            <person name="Han C."/>
            <person name="Lu M."/>
            <person name="Misra M."/>
            <person name="Lapidus A."/>
            <person name="Nolan M."/>
            <person name="Lucas S."/>
            <person name="Hammon N."/>
            <person name="Deshpande S."/>
            <person name="Cheng J.F."/>
            <person name="Tapia R."/>
            <person name="Goodwin L.A."/>
            <person name="Pitluck S."/>
            <person name="Liolios K."/>
            <person name="Pagani I."/>
            <person name="Ivanova N."/>
            <person name="Mavromatis K."/>
            <person name="Mikhailova N."/>
            <person name="Huntemann M."/>
            <person name="Pati A."/>
            <person name="Chen A."/>
            <person name="Palaniappan K."/>
            <person name="Land M."/>
            <person name="Hauser L."/>
            <person name="Jeffries C.D."/>
            <person name="Rohde M."/>
            <person name="Spring S."/>
            <person name="Gronow S."/>
            <person name="Detter J.C."/>
            <person name="Bristow J."/>
            <person name="Eisen J.A."/>
            <person name="Markowitz V."/>
            <person name="Hugenholtz P."/>
            <person name="Kyrpides N.C."/>
            <person name="Woyke T."/>
            <person name="Klenk H.P."/>
        </authorList>
    </citation>
    <scope>NUCLEOTIDE SEQUENCE</scope>
    <source>
        <strain evidence="11">ATCC 51460 / DSM 7334 / H1</strain>
    </source>
</reference>
<dbReference type="GO" id="GO:0003723">
    <property type="term" value="F:RNA binding"/>
    <property type="evidence" value="ECO:0007669"/>
    <property type="project" value="UniProtKB-KW"/>
</dbReference>
<gene>
    <name evidence="10" type="ordered locus">Spica_2586</name>
</gene>